<organism evidence="1 2">
    <name type="scientific">Gigaspora margarita</name>
    <dbReference type="NCBI Taxonomy" id="4874"/>
    <lineage>
        <taxon>Eukaryota</taxon>
        <taxon>Fungi</taxon>
        <taxon>Fungi incertae sedis</taxon>
        <taxon>Mucoromycota</taxon>
        <taxon>Glomeromycotina</taxon>
        <taxon>Glomeromycetes</taxon>
        <taxon>Diversisporales</taxon>
        <taxon>Gigasporaceae</taxon>
        <taxon>Gigaspora</taxon>
    </lineage>
</organism>
<name>A0ABM8VYE0_GIGMA</name>
<dbReference type="CDD" id="cd23454">
    <property type="entry name" value="beta-trefoil_Ricin_GllA-1"/>
    <property type="match status" value="1"/>
</dbReference>
<dbReference type="EMBL" id="CAJVQB010000256">
    <property type="protein sequence ID" value="CAG8478090.1"/>
    <property type="molecule type" value="Genomic_DNA"/>
</dbReference>
<dbReference type="Gene3D" id="2.80.10.50">
    <property type="match status" value="1"/>
</dbReference>
<keyword evidence="2" id="KW-1185">Reference proteome</keyword>
<dbReference type="SUPFAM" id="SSF50370">
    <property type="entry name" value="Ricin B-like lectins"/>
    <property type="match status" value="1"/>
</dbReference>
<reference evidence="1 2" key="1">
    <citation type="submission" date="2021-06" db="EMBL/GenBank/DDBJ databases">
        <authorList>
            <person name="Kallberg Y."/>
            <person name="Tangrot J."/>
            <person name="Rosling A."/>
        </authorList>
    </citation>
    <scope>NUCLEOTIDE SEQUENCE [LARGE SCALE GENOMIC DNA]</scope>
    <source>
        <strain evidence="1 2">120-4 pot B 10/14</strain>
    </source>
</reference>
<sequence length="231" mass="26463">MPKLNGGFSKFFLSPSIFCISKSSSRKRKSNHRNKVENIPMSSEFGFPQNGMTLIQWFYIKSQINGHVLEPQSLSVNSGVRIIVSKQRFGYDADSQLWKCDNGFLINRASGKVIDIQGGHIRTFHRTHICQFDQKPLSEAQNQRWIYLPEGYISPLNDNEHVIHVSGHFGIEKLEGAHVLIRHIKDHDSDKQKWTFEKEHDQPAILTPPIPFANDVMSHSSESSYFANEIK</sequence>
<evidence type="ECO:0000313" key="2">
    <source>
        <dbReference type="Proteomes" id="UP000789901"/>
    </source>
</evidence>
<accession>A0ABM8VYE0</accession>
<evidence type="ECO:0000313" key="1">
    <source>
        <dbReference type="EMBL" id="CAG8478090.1"/>
    </source>
</evidence>
<dbReference type="InterPro" id="IPR035992">
    <property type="entry name" value="Ricin_B-like_lectins"/>
</dbReference>
<comment type="caution">
    <text evidence="1">The sequence shown here is derived from an EMBL/GenBank/DDBJ whole genome shotgun (WGS) entry which is preliminary data.</text>
</comment>
<proteinExistence type="predicted"/>
<dbReference type="Proteomes" id="UP000789901">
    <property type="component" value="Unassembled WGS sequence"/>
</dbReference>
<gene>
    <name evidence="1" type="ORF">GMARGA_LOCUS1099</name>
</gene>
<protein>
    <submittedName>
        <fullName evidence="1">29614_t:CDS:1</fullName>
    </submittedName>
</protein>